<accession>A0ABU8RXY0</accession>
<dbReference type="Pfam" id="PF05019">
    <property type="entry name" value="Coq4"/>
    <property type="match status" value="1"/>
</dbReference>
<name>A0ABU8RXY0_9SPHN</name>
<reference evidence="1 2" key="1">
    <citation type="submission" date="2024-03" db="EMBL/GenBank/DDBJ databases">
        <authorList>
            <person name="Jo J.-H."/>
        </authorList>
    </citation>
    <scope>NUCLEOTIDE SEQUENCE [LARGE SCALE GENOMIC DNA]</scope>
    <source>
        <strain evidence="1 2">PS1R-30</strain>
    </source>
</reference>
<evidence type="ECO:0000313" key="2">
    <source>
        <dbReference type="Proteomes" id="UP001361239"/>
    </source>
</evidence>
<keyword evidence="2" id="KW-1185">Reference proteome</keyword>
<evidence type="ECO:0000313" key="1">
    <source>
        <dbReference type="EMBL" id="MEJ5977808.1"/>
    </source>
</evidence>
<dbReference type="Proteomes" id="UP001361239">
    <property type="component" value="Unassembled WGS sequence"/>
</dbReference>
<proteinExistence type="predicted"/>
<dbReference type="EMBL" id="JBBHJZ010000003">
    <property type="protein sequence ID" value="MEJ5977808.1"/>
    <property type="molecule type" value="Genomic_DNA"/>
</dbReference>
<dbReference type="PANTHER" id="PTHR12922">
    <property type="entry name" value="UBIQUINONE BIOSYNTHESIS PROTEIN"/>
    <property type="match status" value="1"/>
</dbReference>
<dbReference type="RefSeq" id="WP_339587762.1">
    <property type="nucleotide sequence ID" value="NZ_JBBHJZ010000003.1"/>
</dbReference>
<gene>
    <name evidence="1" type="ORF">WG901_14255</name>
</gene>
<protein>
    <submittedName>
        <fullName evidence="1">Coq4 family protein</fullName>
    </submittedName>
</protein>
<dbReference type="InterPro" id="IPR007715">
    <property type="entry name" value="Coq4"/>
</dbReference>
<comment type="caution">
    <text evidence="1">The sequence shown here is derived from an EMBL/GenBank/DDBJ whole genome shotgun (WGS) entry which is preliminary data.</text>
</comment>
<organism evidence="1 2">
    <name type="scientific">Novosphingobium anseongense</name>
    <dbReference type="NCBI Taxonomy" id="3133436"/>
    <lineage>
        <taxon>Bacteria</taxon>
        <taxon>Pseudomonadati</taxon>
        <taxon>Pseudomonadota</taxon>
        <taxon>Alphaproteobacteria</taxon>
        <taxon>Sphingomonadales</taxon>
        <taxon>Sphingomonadaceae</taxon>
        <taxon>Novosphingobium</taxon>
    </lineage>
</organism>
<dbReference type="PANTHER" id="PTHR12922:SF7">
    <property type="entry name" value="UBIQUINONE BIOSYNTHESIS PROTEIN COQ4 HOMOLOG, MITOCHONDRIAL"/>
    <property type="match status" value="1"/>
</dbReference>
<sequence>MTDTTQLSFKRDWKTAFTAVKALMADPDDTAQVFRIMRALNVGTAKAGYERLLQTAAGGRMAYDRIELAERLSDPAYVARFPEGSVGAAYAAFLQRTGYSAQGLATVSRTDEPFEDRHPYDWFGRRTRDVHDIWHVLTGYRADDPLGEACLVGFSYAQTRGLGWAAIGLGSALTSLRHPQGRAAVAAIWEGYRLGKRARWLLGEDYEALLREPLDAARQRLRLERPARYFALDGVPRTIGPVAVAA</sequence>